<dbReference type="EMBL" id="AP013068">
    <property type="protein sequence ID" value="BAN49219.1"/>
    <property type="molecule type" value="Genomic_DNA"/>
</dbReference>
<evidence type="ECO:0000313" key="2">
    <source>
        <dbReference type="Proteomes" id="UP000015503"/>
    </source>
</evidence>
<dbReference type="HOGENOM" id="CLU_2587089_0_0_6"/>
<organism evidence="1 2">
    <name type="scientific">Metapseudomonas resinovorans NBRC 106553</name>
    <dbReference type="NCBI Taxonomy" id="1245471"/>
    <lineage>
        <taxon>Bacteria</taxon>
        <taxon>Pseudomonadati</taxon>
        <taxon>Pseudomonadota</taxon>
        <taxon>Gammaproteobacteria</taxon>
        <taxon>Pseudomonadales</taxon>
        <taxon>Pseudomonadaceae</taxon>
        <taxon>Metapseudomonas</taxon>
    </lineage>
</organism>
<protein>
    <submittedName>
        <fullName evidence="1">Uncharacterized protein</fullName>
    </submittedName>
</protein>
<reference evidence="1 2" key="1">
    <citation type="journal article" date="2013" name="Genome Announc.">
        <title>Complete Genome Sequence of the Carbazole Degrader Pseudomonas resinovorans Strain CA10 (NBRC 106553).</title>
        <authorList>
            <person name="Shintani M."/>
            <person name="Hosoyama A."/>
            <person name="Ohji S."/>
            <person name="Tsuchikane K."/>
            <person name="Takarada H."/>
            <person name="Yamazoe A."/>
            <person name="Fujita N."/>
            <person name="Nojiri H."/>
        </authorList>
    </citation>
    <scope>NUCLEOTIDE SEQUENCE [LARGE SCALE GENOMIC DNA]</scope>
    <source>
        <strain evidence="1 2">NBRC 106553</strain>
    </source>
</reference>
<dbReference type="RefSeq" id="WP_016493363.1">
    <property type="nucleotide sequence ID" value="NC_021499.1"/>
</dbReference>
<dbReference type="OrthoDB" id="6988746at2"/>
<gene>
    <name evidence="1" type="ORF">PCA10_34870</name>
</gene>
<sequence length="80" mass="8857">MADPIYWTELRDVLLKVCAAHIAIVAFLEEAEVPWSDDQMAEFARLILAERIAISLYASFSEASPAATATPFRLRTAGDE</sequence>
<accession>S6BJ46</accession>
<dbReference type="PATRIC" id="fig|1245471.3.peg.3526"/>
<keyword evidence="2" id="KW-1185">Reference proteome</keyword>
<evidence type="ECO:0000313" key="1">
    <source>
        <dbReference type="EMBL" id="BAN49219.1"/>
    </source>
</evidence>
<dbReference type="Proteomes" id="UP000015503">
    <property type="component" value="Chromosome"/>
</dbReference>
<name>S6BJ46_METRE</name>
<dbReference type="KEGG" id="pre:PCA10_34870"/>
<proteinExistence type="predicted"/>
<dbReference type="AlphaFoldDB" id="S6BJ46"/>